<dbReference type="STRING" id="29367.CLPUN_02570"/>
<dbReference type="Gene3D" id="2.30.110.50">
    <property type="match status" value="1"/>
</dbReference>
<dbReference type="Pfam" id="PF15604">
    <property type="entry name" value="Ntox15"/>
    <property type="match status" value="1"/>
</dbReference>
<keyword evidence="2" id="KW-0472">Membrane</keyword>
<feature type="region of interest" description="Disordered" evidence="1">
    <location>
        <begin position="798"/>
        <end position="827"/>
    </location>
</feature>
<dbReference type="AlphaFoldDB" id="A0A1S8TXN6"/>
<keyword evidence="2" id="KW-1133">Transmembrane helix</keyword>
<organism evidence="4 5">
    <name type="scientific">Clostridium puniceum</name>
    <dbReference type="NCBI Taxonomy" id="29367"/>
    <lineage>
        <taxon>Bacteria</taxon>
        <taxon>Bacillati</taxon>
        <taxon>Bacillota</taxon>
        <taxon>Clostridia</taxon>
        <taxon>Eubacteriales</taxon>
        <taxon>Clostridiaceae</taxon>
        <taxon>Clostridium</taxon>
    </lineage>
</organism>
<feature type="region of interest" description="Disordered" evidence="1">
    <location>
        <begin position="859"/>
        <end position="878"/>
    </location>
</feature>
<dbReference type="Gene3D" id="3.55.50.10">
    <property type="entry name" value="Baseplate protein-like domains"/>
    <property type="match status" value="1"/>
</dbReference>
<feature type="region of interest" description="Disordered" evidence="1">
    <location>
        <begin position="489"/>
        <end position="519"/>
    </location>
</feature>
<feature type="transmembrane region" description="Helical" evidence="2">
    <location>
        <begin position="551"/>
        <end position="572"/>
    </location>
</feature>
<name>A0A1S8TXN6_9CLOT</name>
<feature type="compositionally biased region" description="Basic and acidic residues" evidence="1">
    <location>
        <begin position="489"/>
        <end position="504"/>
    </location>
</feature>
<keyword evidence="5" id="KW-1185">Reference proteome</keyword>
<dbReference type="SUPFAM" id="SSF69279">
    <property type="entry name" value="Phage tail proteins"/>
    <property type="match status" value="1"/>
</dbReference>
<reference evidence="4 5" key="1">
    <citation type="submission" date="2016-05" db="EMBL/GenBank/DDBJ databases">
        <title>Microbial solvent formation.</title>
        <authorList>
            <person name="Poehlein A."/>
            <person name="Montoya Solano J.D."/>
            <person name="Flitsch S."/>
            <person name="Krabben P."/>
            <person name="Duerre P."/>
            <person name="Daniel R."/>
        </authorList>
    </citation>
    <scope>NUCLEOTIDE SEQUENCE [LARGE SCALE GENOMIC DNA]</scope>
    <source>
        <strain evidence="4 5">DSM 2619</strain>
    </source>
</reference>
<keyword evidence="2" id="KW-0812">Transmembrane</keyword>
<dbReference type="InterPro" id="IPR028949">
    <property type="entry name" value="Ntox15"/>
</dbReference>
<comment type="caution">
    <text evidence="4">The sequence shown here is derived from an EMBL/GenBank/DDBJ whole genome shotgun (WGS) entry which is preliminary data.</text>
</comment>
<feature type="transmembrane region" description="Helical" evidence="2">
    <location>
        <begin position="524"/>
        <end position="545"/>
    </location>
</feature>
<dbReference type="RefSeq" id="WP_158078670.1">
    <property type="nucleotide sequence ID" value="NZ_LZZM01000015.1"/>
</dbReference>
<gene>
    <name evidence="4" type="ORF">CLPUN_02570</name>
</gene>
<accession>A0A1S8TXN6</accession>
<evidence type="ECO:0000256" key="1">
    <source>
        <dbReference type="SAM" id="MobiDB-lite"/>
    </source>
</evidence>
<evidence type="ECO:0000313" key="5">
    <source>
        <dbReference type="Proteomes" id="UP000190890"/>
    </source>
</evidence>
<evidence type="ECO:0000256" key="2">
    <source>
        <dbReference type="SAM" id="Phobius"/>
    </source>
</evidence>
<dbReference type="Proteomes" id="UP000190890">
    <property type="component" value="Unassembled WGS sequence"/>
</dbReference>
<proteinExistence type="predicted"/>
<feature type="domain" description="Novel toxin 15" evidence="3">
    <location>
        <begin position="765"/>
        <end position="909"/>
    </location>
</feature>
<evidence type="ECO:0000313" key="4">
    <source>
        <dbReference type="EMBL" id="OOM82379.1"/>
    </source>
</evidence>
<dbReference type="EMBL" id="LZZM01000015">
    <property type="protein sequence ID" value="OOM82379.1"/>
    <property type="molecule type" value="Genomic_DNA"/>
</dbReference>
<protein>
    <recommendedName>
        <fullName evidence="3">Novel toxin 15 domain-containing protein</fullName>
    </recommendedName>
</protein>
<dbReference type="OrthoDB" id="1878078at2"/>
<evidence type="ECO:0000259" key="3">
    <source>
        <dbReference type="Pfam" id="PF15604"/>
    </source>
</evidence>
<sequence>MGAVHTLRVKSSYKLQKIEDIKIENKPNEHGYLYLKCLIDDSINFQSTINASTDDKIFVYEEQEDKNISTSSDISPIDINVVNEGKSKLLFNGIVQNVRTSNVGGIYYLEIQALTVSFELDIKEKSRSFQNAEMTYDDLIGTILKDYSGYNFDQCIGNGVKIGKPLVQYKETDWNFIKRIASELNSELYCDIIDIRNMFYFGRPSNGSYEIEDVTNYKAYKNLKRFHEAGGYEEGYNDIDYFYYEVESREKYQIGDDISIKDKKLYVNQYSTYAIKDEVIYKYRLCRKNGVWQTKIYNSLIGGASLEGEVLAVEGEKVKVHLTIDETQNEAEASWFPYAPPTGNVMYSMPIVGTSARLYFPNENSEEPIITGCVRTNGSSCAKTSDTTNRYFGTEHGSEIEMTPGAVNIKGGSKEPLSISFDDKLGVTLKSPKNLNLNADDDIIIKTPASVTVKAQSQIGVTKAGTENGFSVETDMHFKGTNVIKDGSDREAFAPFDDEPKAGTKPEPPPPPPEEKKPFDWGKLATNVLAGLAVVALVTVAAVAIAVTCGAAAPVIGAIAVGAAVAGTAAVASQAISDYNSGEVSDMSAYVSAGAREAFIGAVSGAIFGPFGATEALGGKMLLGGVTNGFESILRQTLNGESINWGTVLFDSGIGAATGGLFHGAGKLFEKASPFAKKAFNKISSEISENTKIAKIALSNMKKGPKSVVLATDMGIITEKASKFAKEFKKAKNEIKLKPKRMDTVVEVPEFNVKPKFNNDVELKAEYTRQVKGQEEGLNKLSIKEYLDNREAYANRLKEQKQAGKKSPSGRDPKGNAQQQLVRDDALNRKIKEYKKQGLTHKEAKEKADKWIKTQAALHDPDQIAGGNAKNVTGMGDKRINSSIGSQWKSRANDVEKQVRKYIEDNNLSEKDLEKIYLNIKLSCGGK</sequence>